<evidence type="ECO:0000313" key="2">
    <source>
        <dbReference type="EMBL" id="KAJ8341405.1"/>
    </source>
</evidence>
<dbReference type="AlphaFoldDB" id="A0A9Q1EM67"/>
<comment type="caution">
    <text evidence="2">The sequence shown here is derived from an EMBL/GenBank/DDBJ whole genome shotgun (WGS) entry which is preliminary data.</text>
</comment>
<protein>
    <submittedName>
        <fullName evidence="2">Uncharacterized protein</fullName>
    </submittedName>
</protein>
<accession>A0A9Q1EM67</accession>
<sequence>MYVDKLQAGHSTAMQIVVPPQGSSPAISSKDPVEHSSQERKTIHGYSGAYSARESKKGDRGPPWRARANQRLISKESARRQAFGAVIRRTRFRTFKQAWHRRGSPDVAWLAMKKERLKVNVQMQALSQTAHQRKRPPVAAQTHSLTLPTFIPSRRRPTARIWNRSYWPSMQRLL</sequence>
<keyword evidence="3" id="KW-1185">Reference proteome</keyword>
<proteinExistence type="predicted"/>
<gene>
    <name evidence="2" type="ORF">SKAU_G00336960</name>
</gene>
<feature type="compositionally biased region" description="Basic and acidic residues" evidence="1">
    <location>
        <begin position="31"/>
        <end position="42"/>
    </location>
</feature>
<name>A0A9Q1EM67_SYNKA</name>
<reference evidence="2" key="1">
    <citation type="journal article" date="2023" name="Science">
        <title>Genome structures resolve the early diversification of teleost fishes.</title>
        <authorList>
            <person name="Parey E."/>
            <person name="Louis A."/>
            <person name="Montfort J."/>
            <person name="Bouchez O."/>
            <person name="Roques C."/>
            <person name="Iampietro C."/>
            <person name="Lluch J."/>
            <person name="Castinel A."/>
            <person name="Donnadieu C."/>
            <person name="Desvignes T."/>
            <person name="Floi Bucao C."/>
            <person name="Jouanno E."/>
            <person name="Wen M."/>
            <person name="Mejri S."/>
            <person name="Dirks R."/>
            <person name="Jansen H."/>
            <person name="Henkel C."/>
            <person name="Chen W.J."/>
            <person name="Zahm M."/>
            <person name="Cabau C."/>
            <person name="Klopp C."/>
            <person name="Thompson A.W."/>
            <person name="Robinson-Rechavi M."/>
            <person name="Braasch I."/>
            <person name="Lecointre G."/>
            <person name="Bobe J."/>
            <person name="Postlethwait J.H."/>
            <person name="Berthelot C."/>
            <person name="Roest Crollius H."/>
            <person name="Guiguen Y."/>
        </authorList>
    </citation>
    <scope>NUCLEOTIDE SEQUENCE</scope>
    <source>
        <strain evidence="2">WJC10195</strain>
    </source>
</reference>
<feature type="compositionally biased region" description="Basic and acidic residues" evidence="1">
    <location>
        <begin position="53"/>
        <end position="62"/>
    </location>
</feature>
<organism evidence="2 3">
    <name type="scientific">Synaphobranchus kaupii</name>
    <name type="common">Kaup's arrowtooth eel</name>
    <dbReference type="NCBI Taxonomy" id="118154"/>
    <lineage>
        <taxon>Eukaryota</taxon>
        <taxon>Metazoa</taxon>
        <taxon>Chordata</taxon>
        <taxon>Craniata</taxon>
        <taxon>Vertebrata</taxon>
        <taxon>Euteleostomi</taxon>
        <taxon>Actinopterygii</taxon>
        <taxon>Neopterygii</taxon>
        <taxon>Teleostei</taxon>
        <taxon>Anguilliformes</taxon>
        <taxon>Synaphobranchidae</taxon>
        <taxon>Synaphobranchus</taxon>
    </lineage>
</organism>
<dbReference type="EMBL" id="JAINUF010000015">
    <property type="protein sequence ID" value="KAJ8341405.1"/>
    <property type="molecule type" value="Genomic_DNA"/>
</dbReference>
<feature type="region of interest" description="Disordered" evidence="1">
    <location>
        <begin position="18"/>
        <end position="64"/>
    </location>
</feature>
<evidence type="ECO:0000313" key="3">
    <source>
        <dbReference type="Proteomes" id="UP001152622"/>
    </source>
</evidence>
<evidence type="ECO:0000256" key="1">
    <source>
        <dbReference type="SAM" id="MobiDB-lite"/>
    </source>
</evidence>
<dbReference type="Proteomes" id="UP001152622">
    <property type="component" value="Chromosome 15"/>
</dbReference>